<dbReference type="EMBL" id="DVLP01000378">
    <property type="protein sequence ID" value="HIT76479.1"/>
    <property type="molecule type" value="Genomic_DNA"/>
</dbReference>
<dbReference type="Gene3D" id="1.10.3720.10">
    <property type="entry name" value="MetI-like"/>
    <property type="match status" value="1"/>
</dbReference>
<reference evidence="9" key="2">
    <citation type="journal article" date="2021" name="PeerJ">
        <title>Extensive microbial diversity within the chicken gut microbiome revealed by metagenomics and culture.</title>
        <authorList>
            <person name="Gilroy R."/>
            <person name="Ravi A."/>
            <person name="Getino M."/>
            <person name="Pursley I."/>
            <person name="Horton D.L."/>
            <person name="Alikhan N.F."/>
            <person name="Baker D."/>
            <person name="Gharbi K."/>
            <person name="Hall N."/>
            <person name="Watson M."/>
            <person name="Adriaenssens E.M."/>
            <person name="Foster-Nyarko E."/>
            <person name="Jarju S."/>
            <person name="Secka A."/>
            <person name="Antonio M."/>
            <person name="Oren A."/>
            <person name="Chaudhuri R.R."/>
            <person name="La Ragione R."/>
            <person name="Hildebrand F."/>
            <person name="Pallen M.J."/>
        </authorList>
    </citation>
    <scope>NUCLEOTIDE SEQUENCE</scope>
    <source>
        <strain evidence="9">ChiGjej1B1-24693</strain>
    </source>
</reference>
<reference evidence="9" key="1">
    <citation type="submission" date="2020-10" db="EMBL/GenBank/DDBJ databases">
        <authorList>
            <person name="Gilroy R."/>
        </authorList>
    </citation>
    <scope>NUCLEOTIDE SEQUENCE</scope>
    <source>
        <strain evidence="9">ChiGjej1B1-24693</strain>
    </source>
</reference>
<gene>
    <name evidence="9" type="ORF">IAA98_12915</name>
</gene>
<dbReference type="PANTHER" id="PTHR43744">
    <property type="entry name" value="ABC TRANSPORTER PERMEASE PROTEIN MG189-RELATED-RELATED"/>
    <property type="match status" value="1"/>
</dbReference>
<evidence type="ECO:0000256" key="3">
    <source>
        <dbReference type="ARBA" id="ARBA00022475"/>
    </source>
</evidence>
<comment type="subcellular location">
    <subcellularLocation>
        <location evidence="1 7">Cell membrane</location>
        <topology evidence="1 7">Multi-pass membrane protein</topology>
    </subcellularLocation>
</comment>
<dbReference type="Pfam" id="PF00528">
    <property type="entry name" value="BPD_transp_1"/>
    <property type="match status" value="1"/>
</dbReference>
<dbReference type="InterPro" id="IPR000515">
    <property type="entry name" value="MetI-like"/>
</dbReference>
<dbReference type="SUPFAM" id="SSF161098">
    <property type="entry name" value="MetI-like"/>
    <property type="match status" value="1"/>
</dbReference>
<proteinExistence type="inferred from homology"/>
<feature type="transmembrane region" description="Helical" evidence="7">
    <location>
        <begin position="78"/>
        <end position="104"/>
    </location>
</feature>
<dbReference type="CDD" id="cd06261">
    <property type="entry name" value="TM_PBP2"/>
    <property type="match status" value="1"/>
</dbReference>
<dbReference type="InterPro" id="IPR035906">
    <property type="entry name" value="MetI-like_sf"/>
</dbReference>
<dbReference type="PANTHER" id="PTHR43744:SF12">
    <property type="entry name" value="ABC TRANSPORTER PERMEASE PROTEIN MG189-RELATED"/>
    <property type="match status" value="1"/>
</dbReference>
<keyword evidence="2 7" id="KW-0813">Transport</keyword>
<feature type="transmembrane region" description="Helical" evidence="7">
    <location>
        <begin position="116"/>
        <end position="138"/>
    </location>
</feature>
<feature type="transmembrane region" description="Helical" evidence="7">
    <location>
        <begin position="150"/>
        <end position="170"/>
    </location>
</feature>
<keyword evidence="4 7" id="KW-0812">Transmembrane</keyword>
<evidence type="ECO:0000259" key="8">
    <source>
        <dbReference type="PROSITE" id="PS50928"/>
    </source>
</evidence>
<name>A0A9D1GZS3_9ACTN</name>
<feature type="domain" description="ABC transmembrane type-1" evidence="8">
    <location>
        <begin position="79"/>
        <end position="279"/>
    </location>
</feature>
<evidence type="ECO:0000256" key="1">
    <source>
        <dbReference type="ARBA" id="ARBA00004651"/>
    </source>
</evidence>
<protein>
    <submittedName>
        <fullName evidence="9">Carbohydrate ABC transporter permease</fullName>
    </submittedName>
</protein>
<feature type="transmembrane region" description="Helical" evidence="7">
    <location>
        <begin position="20"/>
        <end position="41"/>
    </location>
</feature>
<evidence type="ECO:0000256" key="7">
    <source>
        <dbReference type="RuleBase" id="RU363032"/>
    </source>
</evidence>
<evidence type="ECO:0000256" key="6">
    <source>
        <dbReference type="ARBA" id="ARBA00023136"/>
    </source>
</evidence>
<feature type="transmembrane region" description="Helical" evidence="7">
    <location>
        <begin position="191"/>
        <end position="213"/>
    </location>
</feature>
<sequence length="293" mass="32017">MSTPVTTRRFGGASRLLHGIPHVFVIAWAVMVLLPLAWIVMSSLKTNAEIYRNPFGPPGELRLGIYAEAWQISNIGSYFVNTVIVVAGGVVLTLLLSAMAAYVFARYPFFGRRGFYYLYLAGMTFPVFLAIVPLTKIAQTLGLFANKPGLILIYTAFSLPFSVFFLTAFFQSLPGELAEAAFIDGAGHFGVFFRVMLPLARPGLISIGVFNFLGQWNQYLLPVVLNPPVDQARSNFVLTQGLADLALRQNYESGPTAVAQLFAGLVIAMIPVLAVYIVFQRHVQEGLTAGALK</sequence>
<keyword evidence="6 7" id="KW-0472">Membrane</keyword>
<dbReference type="AlphaFoldDB" id="A0A9D1GZS3"/>
<keyword evidence="5 7" id="KW-1133">Transmembrane helix</keyword>
<evidence type="ECO:0000256" key="5">
    <source>
        <dbReference type="ARBA" id="ARBA00022989"/>
    </source>
</evidence>
<evidence type="ECO:0000256" key="2">
    <source>
        <dbReference type="ARBA" id="ARBA00022448"/>
    </source>
</evidence>
<accession>A0A9D1GZS3</accession>
<comment type="caution">
    <text evidence="9">The sequence shown here is derived from an EMBL/GenBank/DDBJ whole genome shotgun (WGS) entry which is preliminary data.</text>
</comment>
<dbReference type="GO" id="GO:0005886">
    <property type="term" value="C:plasma membrane"/>
    <property type="evidence" value="ECO:0007669"/>
    <property type="project" value="UniProtKB-SubCell"/>
</dbReference>
<keyword evidence="3" id="KW-1003">Cell membrane</keyword>
<comment type="similarity">
    <text evidence="7">Belongs to the binding-protein-dependent transport system permease family.</text>
</comment>
<dbReference type="GO" id="GO:0055085">
    <property type="term" value="P:transmembrane transport"/>
    <property type="evidence" value="ECO:0007669"/>
    <property type="project" value="InterPro"/>
</dbReference>
<dbReference type="PROSITE" id="PS50928">
    <property type="entry name" value="ABC_TM1"/>
    <property type="match status" value="1"/>
</dbReference>
<evidence type="ECO:0000313" key="10">
    <source>
        <dbReference type="Proteomes" id="UP000886842"/>
    </source>
</evidence>
<feature type="transmembrane region" description="Helical" evidence="7">
    <location>
        <begin position="257"/>
        <end position="279"/>
    </location>
</feature>
<dbReference type="Proteomes" id="UP000886842">
    <property type="component" value="Unassembled WGS sequence"/>
</dbReference>
<evidence type="ECO:0000256" key="4">
    <source>
        <dbReference type="ARBA" id="ARBA00022692"/>
    </source>
</evidence>
<evidence type="ECO:0000313" key="9">
    <source>
        <dbReference type="EMBL" id="HIT76479.1"/>
    </source>
</evidence>
<organism evidence="9 10">
    <name type="scientific">Candidatus Avipropionibacterium avicola</name>
    <dbReference type="NCBI Taxonomy" id="2840701"/>
    <lineage>
        <taxon>Bacteria</taxon>
        <taxon>Bacillati</taxon>
        <taxon>Actinomycetota</taxon>
        <taxon>Actinomycetes</taxon>
        <taxon>Propionibacteriales</taxon>
        <taxon>Propionibacteriaceae</taxon>
        <taxon>Propionibacteriaceae incertae sedis</taxon>
        <taxon>Candidatus Avipropionibacterium</taxon>
    </lineage>
</organism>